<proteinExistence type="predicted"/>
<dbReference type="CDD" id="cd12148">
    <property type="entry name" value="fungal_TF_MHR"/>
    <property type="match status" value="1"/>
</dbReference>
<feature type="domain" description="Zn(2)-C6 fungal-type" evidence="4">
    <location>
        <begin position="15"/>
        <end position="48"/>
    </location>
</feature>
<dbReference type="SMART" id="SM00066">
    <property type="entry name" value="GAL4"/>
    <property type="match status" value="1"/>
</dbReference>
<dbReference type="InterPro" id="IPR036864">
    <property type="entry name" value="Zn2-C6_fun-type_DNA-bd_sf"/>
</dbReference>
<dbReference type="PANTHER" id="PTHR47840:SF1">
    <property type="entry name" value="ZN(II)2CYS6 TRANSCRIPTION FACTOR (EUROFUNG)"/>
    <property type="match status" value="1"/>
</dbReference>
<reference evidence="5" key="1">
    <citation type="submission" date="2007-04" db="EMBL/GenBank/DDBJ databases">
        <authorList>
            <consortium name="The Broad Institute Genome Sequencing Platform"/>
            <person name="Birren B."/>
            <person name="Lander E."/>
            <person name="Galagan J."/>
            <person name="Nusbaum C."/>
            <person name="Devon K."/>
            <person name="Ma L.-J."/>
            <person name="Jaffe D."/>
            <person name="Butler J."/>
            <person name="Alvarez P."/>
            <person name="Gnerre S."/>
            <person name="Grabherr M."/>
            <person name="Kleber M."/>
            <person name="Mauceli E."/>
            <person name="Brockman W."/>
            <person name="MacCallum I.A."/>
            <person name="Young S."/>
            <person name="LaButti K."/>
            <person name="DeCaprio D."/>
            <person name="Crawford M."/>
            <person name="Koehrsen M."/>
            <person name="Engels R."/>
            <person name="Montgomery P."/>
            <person name="Pearson M."/>
            <person name="Howarth C."/>
            <person name="Larson L."/>
            <person name="White J."/>
            <person name="O'Leary S."/>
            <person name="Kodira C."/>
            <person name="Zeng Q."/>
            <person name="Yandava C."/>
            <person name="Alvarado L."/>
            <person name="Kistler C."/>
            <person name="Shim W.-B."/>
            <person name="Kang S."/>
            <person name="Woloshuk C."/>
        </authorList>
    </citation>
    <scope>NUCLEOTIDE SEQUENCE</scope>
    <source>
        <strain evidence="5">4287</strain>
    </source>
</reference>
<evidence type="ECO:0000313" key="5">
    <source>
        <dbReference type="EMBL" id="KNB12038.1"/>
    </source>
</evidence>
<evidence type="ECO:0000256" key="3">
    <source>
        <dbReference type="ARBA" id="ARBA00023242"/>
    </source>
</evidence>
<name>A0A0J9VLX6_FUSO4</name>
<dbReference type="Gene3D" id="4.10.240.10">
    <property type="entry name" value="Zn(2)-C6 fungal-type DNA-binding domain"/>
    <property type="match status" value="1"/>
</dbReference>
<dbReference type="Pfam" id="PF00172">
    <property type="entry name" value="Zn_clus"/>
    <property type="match status" value="1"/>
</dbReference>
<dbReference type="AlphaFoldDB" id="A0A0J9VLX6"/>
<dbReference type="GO" id="GO:0000981">
    <property type="term" value="F:DNA-binding transcription factor activity, RNA polymerase II-specific"/>
    <property type="evidence" value="ECO:0007669"/>
    <property type="project" value="InterPro"/>
</dbReference>
<keyword evidence="2" id="KW-0804">Transcription</keyword>
<gene>
    <name evidence="5" type="ORF">FOXG_11721</name>
</gene>
<reference evidence="5" key="2">
    <citation type="journal article" date="2010" name="Nature">
        <title>Comparative genomics reveals mobile pathogenicity chromosomes in Fusarium.</title>
        <authorList>
            <person name="Ma L.J."/>
            <person name="van der Does H.C."/>
            <person name="Borkovich K.A."/>
            <person name="Coleman J.J."/>
            <person name="Daboussi M.J."/>
            <person name="Di Pietro A."/>
            <person name="Dufresne M."/>
            <person name="Freitag M."/>
            <person name="Grabherr M."/>
            <person name="Henrissat B."/>
            <person name="Houterman P.M."/>
            <person name="Kang S."/>
            <person name="Shim W.B."/>
            <person name="Woloshuk C."/>
            <person name="Xie X."/>
            <person name="Xu J.R."/>
            <person name="Antoniw J."/>
            <person name="Baker S.E."/>
            <person name="Bluhm B.H."/>
            <person name="Breakspear A."/>
            <person name="Brown D.W."/>
            <person name="Butchko R.A."/>
            <person name="Chapman S."/>
            <person name="Coulson R."/>
            <person name="Coutinho P.M."/>
            <person name="Danchin E.G."/>
            <person name="Diener A."/>
            <person name="Gale L.R."/>
            <person name="Gardiner D.M."/>
            <person name="Goff S."/>
            <person name="Hammond-Kosack K.E."/>
            <person name="Hilburn K."/>
            <person name="Hua-Van A."/>
            <person name="Jonkers W."/>
            <person name="Kazan K."/>
            <person name="Kodira C.D."/>
            <person name="Koehrsen M."/>
            <person name="Kumar L."/>
            <person name="Lee Y.H."/>
            <person name="Li L."/>
            <person name="Manners J.M."/>
            <person name="Miranda-Saavedra D."/>
            <person name="Mukherjee M."/>
            <person name="Park G."/>
            <person name="Park J."/>
            <person name="Park S.Y."/>
            <person name="Proctor R.H."/>
            <person name="Regev A."/>
            <person name="Ruiz-Roldan M.C."/>
            <person name="Sain D."/>
            <person name="Sakthikumar S."/>
            <person name="Sykes S."/>
            <person name="Schwartz D.C."/>
            <person name="Turgeon B.G."/>
            <person name="Wapinski I."/>
            <person name="Yoder O."/>
            <person name="Young S."/>
            <person name="Zeng Q."/>
            <person name="Zhou S."/>
            <person name="Galagan J."/>
            <person name="Cuomo C.A."/>
            <person name="Kistler H.C."/>
            <person name="Rep M."/>
        </authorList>
    </citation>
    <scope>NUCLEOTIDE SEQUENCE [LARGE SCALE GENOMIC DNA]</scope>
    <source>
        <strain evidence="5">4287</strain>
    </source>
</reference>
<dbReference type="PROSITE" id="PS50048">
    <property type="entry name" value="ZN2_CY6_FUNGAL_2"/>
    <property type="match status" value="1"/>
</dbReference>
<sequence length="657" mass="73296">MHSLAKHKTRQGTHSCWECRRRKVRCRFSSSDDPACIPCRSRGSVCRSQELDDPQEAAQLSIRQLAQRLSSVEDMMKSLAQQVTTTTRYSVPSISTLSAEYAYQTDRTMRQGPTAIWPTSPDAHPAMSHIVEVNKALYESFPSPSDINAIVNSSAGPGYVTTLFHCHADIVKGKSEPPAAVSSIPSAENSPVMLARRLLQLAICMQQLSPHFDASRLSLRGSIEANMSFMVNNVDHHVTVKDDMVASLAGLECLLLLGYWHSNAGNLRRAWLIFRRALSISQLLGLDRLTTAGSTEIHTGEDSPGAFLPSPKMLYYRAVSNDRRLCLFLGFVPDHKDNSFVSPKATERDEDWEKLDKLHTIISARVMNRTSMDAAQAYTHTREASLDMHDGAALLGQPWWNLPILNPEASPIDLAPLIGRLLLQMNHHLLLILLHVPYIINSTVEGSEYSRRTCMNSSREVLERYVAYRQINDSIFSCRHVDYTALLAAISLLVAYVPQQATVADQTLVMKADKELIVEVKRRMEHVASLNSDDGLPMESSAIITKLLPLLGPDQNADTYSEEYIYSSIQLNVPFFGRLRINKRPMSQTARIKPDTIPLVSSDEGDGTRQIETLEEPGLPALQFEPRDELIGFAPLAGPEDWTLQGVDAAYWSLFQN</sequence>
<dbReference type="EMBL" id="DS231710">
    <property type="protein sequence ID" value="KNB12038.1"/>
    <property type="molecule type" value="Genomic_DNA"/>
</dbReference>
<evidence type="ECO:0000313" key="6">
    <source>
        <dbReference type="Proteomes" id="UP000009097"/>
    </source>
</evidence>
<evidence type="ECO:0000256" key="1">
    <source>
        <dbReference type="ARBA" id="ARBA00023015"/>
    </source>
</evidence>
<dbReference type="PANTHER" id="PTHR47840">
    <property type="entry name" value="ZN(II)2CYS6 TRANSCRIPTION FACTOR (EUROFUNG)-RELATED"/>
    <property type="match status" value="1"/>
</dbReference>
<dbReference type="PROSITE" id="PS00463">
    <property type="entry name" value="ZN2_CY6_FUNGAL_1"/>
    <property type="match status" value="1"/>
</dbReference>
<dbReference type="RefSeq" id="XP_018250083.1">
    <property type="nucleotide sequence ID" value="XM_018391441.1"/>
</dbReference>
<protein>
    <recommendedName>
        <fullName evidence="4">Zn(2)-C6 fungal-type domain-containing protein</fullName>
    </recommendedName>
</protein>
<dbReference type="Proteomes" id="UP000009097">
    <property type="component" value="Unassembled WGS sequence"/>
</dbReference>
<evidence type="ECO:0000259" key="4">
    <source>
        <dbReference type="PROSITE" id="PS50048"/>
    </source>
</evidence>
<keyword evidence="1" id="KW-0805">Transcription regulation</keyword>
<dbReference type="GeneID" id="28953107"/>
<dbReference type="InterPro" id="IPR001138">
    <property type="entry name" value="Zn2Cys6_DnaBD"/>
</dbReference>
<keyword evidence="3" id="KW-0539">Nucleus</keyword>
<evidence type="ECO:0000256" key="2">
    <source>
        <dbReference type="ARBA" id="ARBA00023163"/>
    </source>
</evidence>
<dbReference type="OrthoDB" id="5392779at2759"/>
<accession>A0A0J9VLX6</accession>
<dbReference type="SUPFAM" id="SSF57701">
    <property type="entry name" value="Zn2/Cys6 DNA-binding domain"/>
    <property type="match status" value="1"/>
</dbReference>
<dbReference type="KEGG" id="fox:FOXG_11721"/>
<organism evidence="5 6">
    <name type="scientific">Fusarium oxysporum f. sp. lycopersici (strain 4287 / CBS 123668 / FGSC 9935 / NRRL 34936)</name>
    <name type="common">Fusarium vascular wilt of tomato</name>
    <dbReference type="NCBI Taxonomy" id="426428"/>
    <lineage>
        <taxon>Eukaryota</taxon>
        <taxon>Fungi</taxon>
        <taxon>Dikarya</taxon>
        <taxon>Ascomycota</taxon>
        <taxon>Pezizomycotina</taxon>
        <taxon>Sordariomycetes</taxon>
        <taxon>Hypocreomycetidae</taxon>
        <taxon>Hypocreales</taxon>
        <taxon>Nectriaceae</taxon>
        <taxon>Fusarium</taxon>
        <taxon>Fusarium oxysporum species complex</taxon>
    </lineage>
</organism>
<dbReference type="GO" id="GO:0008270">
    <property type="term" value="F:zinc ion binding"/>
    <property type="evidence" value="ECO:0007669"/>
    <property type="project" value="InterPro"/>
</dbReference>
<dbReference type="CDD" id="cd00067">
    <property type="entry name" value="GAL4"/>
    <property type="match status" value="1"/>
</dbReference>
<dbReference type="VEuPathDB" id="FungiDB:FOXG_11721"/>